<dbReference type="PANTHER" id="PTHR10629">
    <property type="entry name" value="CYTOSINE-SPECIFIC METHYLTRANSFERASE"/>
    <property type="match status" value="1"/>
</dbReference>
<accession>A0A6G4WRX1</accession>
<dbReference type="GO" id="GO:0009307">
    <property type="term" value="P:DNA restriction-modification system"/>
    <property type="evidence" value="ECO:0007669"/>
    <property type="project" value="UniProtKB-KW"/>
</dbReference>
<feature type="compositionally biased region" description="Basic and acidic residues" evidence="7">
    <location>
        <begin position="233"/>
        <end position="243"/>
    </location>
</feature>
<feature type="active site" evidence="6">
    <location>
        <position position="79"/>
    </location>
</feature>
<keyword evidence="4 6" id="KW-0949">S-adenosyl-L-methionine</keyword>
<dbReference type="GO" id="GO:0003677">
    <property type="term" value="F:DNA binding"/>
    <property type="evidence" value="ECO:0007669"/>
    <property type="project" value="TreeGrafter"/>
</dbReference>
<sequence>MTLRIGSLCSGYGGLDMAVGEVLGASVAWHCQYDPDDRHQYAAAILAHRWPEVPNHGDITAVDWSQVEPVDVLTAGFPCQDLSLAGNRAGIAEGTRSGLWLHVARAIEVLRPRLVVIENVRGILSQNADRGMEPRSEDLDRTGGSTLVLRALGAVLGDLAGLGFDAEWAGVRAAEILAPHERFREFILAFPRDAASDPDDEGGERARPVGREPQRHVAGPDRRVADAAGSGLEGRRVRGRAAERGQAAQDADLEPRGERGHAAPGQAEARGARPDARGRGREGYAAAADAEGDGRLEGRAESAGQLGRSDAAECGGSAHADADGRGCEGDRELPHERDGVRGRVRADAHGRGAAAADADSDGVRLEPVGERRRGGAPVVDLARPDAAADAGRARRGPVDVHIHTWQPDIAWGDFEQAVRQWEATCGSHAPRPTDDRGRLDPLFVEWMMGVPRGHVTGVPAPAGMTAPGVRNAQLKALGNGVVPPQAAAALRHLLTRMPESALRRLLGLAA</sequence>
<evidence type="ECO:0000256" key="3">
    <source>
        <dbReference type="ARBA" id="ARBA00022679"/>
    </source>
</evidence>
<dbReference type="PANTHER" id="PTHR10629:SF52">
    <property type="entry name" value="DNA (CYTOSINE-5)-METHYLTRANSFERASE 1"/>
    <property type="match status" value="1"/>
</dbReference>
<dbReference type="InterPro" id="IPR018117">
    <property type="entry name" value="C5_DNA_meth_AS"/>
</dbReference>
<dbReference type="InterPro" id="IPR050390">
    <property type="entry name" value="C5-Methyltransferase"/>
</dbReference>
<protein>
    <recommendedName>
        <fullName evidence="1">DNA (cytosine-5-)-methyltransferase</fullName>
        <ecNumber evidence="1">2.1.1.37</ecNumber>
    </recommendedName>
</protein>
<dbReference type="SUPFAM" id="SSF53335">
    <property type="entry name" value="S-adenosyl-L-methionine-dependent methyltransferases"/>
    <property type="match status" value="1"/>
</dbReference>
<dbReference type="PRINTS" id="PR00105">
    <property type="entry name" value="C5METTRFRASE"/>
</dbReference>
<dbReference type="GO" id="GO:0032259">
    <property type="term" value="P:methylation"/>
    <property type="evidence" value="ECO:0007669"/>
    <property type="project" value="UniProtKB-KW"/>
</dbReference>
<proteinExistence type="inferred from homology"/>
<dbReference type="GO" id="GO:0003886">
    <property type="term" value="F:DNA (cytosine-5-)-methyltransferase activity"/>
    <property type="evidence" value="ECO:0007669"/>
    <property type="project" value="UniProtKB-EC"/>
</dbReference>
<keyword evidence="9" id="KW-1185">Reference proteome</keyword>
<feature type="compositionally biased region" description="Basic and acidic residues" evidence="7">
    <location>
        <begin position="320"/>
        <end position="350"/>
    </location>
</feature>
<gene>
    <name evidence="8" type="ORF">G5C65_06525</name>
</gene>
<organism evidence="8 9">
    <name type="scientific">Streptomyces boncukensis</name>
    <dbReference type="NCBI Taxonomy" id="2711219"/>
    <lineage>
        <taxon>Bacteria</taxon>
        <taxon>Bacillati</taxon>
        <taxon>Actinomycetota</taxon>
        <taxon>Actinomycetes</taxon>
        <taxon>Kitasatosporales</taxon>
        <taxon>Streptomycetaceae</taxon>
        <taxon>Streptomyces</taxon>
    </lineage>
</organism>
<evidence type="ECO:0000256" key="7">
    <source>
        <dbReference type="SAM" id="MobiDB-lite"/>
    </source>
</evidence>
<evidence type="ECO:0000256" key="4">
    <source>
        <dbReference type="ARBA" id="ARBA00022691"/>
    </source>
</evidence>
<keyword evidence="5" id="KW-0680">Restriction system</keyword>
<reference evidence="8 9" key="1">
    <citation type="submission" date="2020-02" db="EMBL/GenBank/DDBJ databases">
        <title>Whole-genome analyses of novel actinobacteria.</title>
        <authorList>
            <person name="Sahin N."/>
            <person name="Tatar D."/>
        </authorList>
    </citation>
    <scope>NUCLEOTIDE SEQUENCE [LARGE SCALE GENOMIC DNA]</scope>
    <source>
        <strain evidence="8 9">SB3404</strain>
    </source>
</reference>
<dbReference type="PROSITE" id="PS00094">
    <property type="entry name" value="C5_MTASE_1"/>
    <property type="match status" value="1"/>
</dbReference>
<dbReference type="InterPro" id="IPR029063">
    <property type="entry name" value="SAM-dependent_MTases_sf"/>
</dbReference>
<name>A0A6G4WRX1_9ACTN</name>
<feature type="compositionally biased region" description="Basic and acidic residues" evidence="7">
    <location>
        <begin position="270"/>
        <end position="282"/>
    </location>
</feature>
<dbReference type="EMBL" id="JAAKZZ010000040">
    <property type="protein sequence ID" value="NGO68016.1"/>
    <property type="molecule type" value="Genomic_DNA"/>
</dbReference>
<dbReference type="Pfam" id="PF00145">
    <property type="entry name" value="DNA_methylase"/>
    <property type="match status" value="1"/>
</dbReference>
<dbReference type="PROSITE" id="PS51679">
    <property type="entry name" value="SAM_MT_C5"/>
    <property type="match status" value="1"/>
</dbReference>
<dbReference type="Gene3D" id="3.40.50.150">
    <property type="entry name" value="Vaccinia Virus protein VP39"/>
    <property type="match status" value="1"/>
</dbReference>
<evidence type="ECO:0000313" key="8">
    <source>
        <dbReference type="EMBL" id="NGO68016.1"/>
    </source>
</evidence>
<keyword evidence="2 6" id="KW-0489">Methyltransferase</keyword>
<dbReference type="InterPro" id="IPR001525">
    <property type="entry name" value="C5_MeTfrase"/>
</dbReference>
<evidence type="ECO:0000256" key="6">
    <source>
        <dbReference type="PROSITE-ProRule" id="PRU01016"/>
    </source>
</evidence>
<keyword evidence="3 6" id="KW-0808">Transferase</keyword>
<feature type="region of interest" description="Disordered" evidence="7">
    <location>
        <begin position="193"/>
        <end position="377"/>
    </location>
</feature>
<evidence type="ECO:0000256" key="1">
    <source>
        <dbReference type="ARBA" id="ARBA00011975"/>
    </source>
</evidence>
<evidence type="ECO:0000256" key="2">
    <source>
        <dbReference type="ARBA" id="ARBA00022603"/>
    </source>
</evidence>
<feature type="compositionally biased region" description="Basic and acidic residues" evidence="7">
    <location>
        <begin position="361"/>
        <end position="373"/>
    </location>
</feature>
<evidence type="ECO:0000256" key="5">
    <source>
        <dbReference type="ARBA" id="ARBA00022747"/>
    </source>
</evidence>
<dbReference type="AlphaFoldDB" id="A0A6G4WRX1"/>
<dbReference type="GO" id="GO:0044027">
    <property type="term" value="P:negative regulation of gene expression via chromosomal CpG island methylation"/>
    <property type="evidence" value="ECO:0007669"/>
    <property type="project" value="TreeGrafter"/>
</dbReference>
<comment type="similarity">
    <text evidence="6">Belongs to the class I-like SAM-binding methyltransferase superfamily. C5-methyltransferase family.</text>
</comment>
<feature type="compositionally biased region" description="Basic and acidic residues" evidence="7">
    <location>
        <begin position="203"/>
        <end position="225"/>
    </location>
</feature>
<dbReference type="Proteomes" id="UP000477722">
    <property type="component" value="Unassembled WGS sequence"/>
</dbReference>
<evidence type="ECO:0000313" key="9">
    <source>
        <dbReference type="Proteomes" id="UP000477722"/>
    </source>
</evidence>
<comment type="caution">
    <text evidence="8">The sequence shown here is derived from an EMBL/GenBank/DDBJ whole genome shotgun (WGS) entry which is preliminary data.</text>
</comment>
<dbReference type="EC" id="2.1.1.37" evidence="1"/>